<keyword evidence="5 7" id="KW-1133">Transmembrane helix</keyword>
<evidence type="ECO:0000256" key="7">
    <source>
        <dbReference type="SAM" id="Phobius"/>
    </source>
</evidence>
<keyword evidence="4 7" id="KW-0812">Transmembrane</keyword>
<evidence type="ECO:0000256" key="3">
    <source>
        <dbReference type="ARBA" id="ARBA00022519"/>
    </source>
</evidence>
<evidence type="ECO:0000313" key="9">
    <source>
        <dbReference type="EMBL" id="CUH81087.1"/>
    </source>
</evidence>
<dbReference type="InterPro" id="IPR051800">
    <property type="entry name" value="PqiA-PqiB_transport"/>
</dbReference>
<evidence type="ECO:0000256" key="1">
    <source>
        <dbReference type="ARBA" id="ARBA00004533"/>
    </source>
</evidence>
<dbReference type="PANTHER" id="PTHR30462">
    <property type="entry name" value="INTERMEMBRANE TRANSPORT PROTEIN PQIB-RELATED"/>
    <property type="match status" value="1"/>
</dbReference>
<dbReference type="GO" id="GO:0005886">
    <property type="term" value="C:plasma membrane"/>
    <property type="evidence" value="ECO:0007669"/>
    <property type="project" value="UniProtKB-SubCell"/>
</dbReference>
<dbReference type="InterPro" id="IPR003399">
    <property type="entry name" value="Mce/MlaD"/>
</dbReference>
<gene>
    <name evidence="9" type="primary">pqiB</name>
    <name evidence="9" type="ORF">TRN7648_03308</name>
</gene>
<protein>
    <submittedName>
        <fullName evidence="9">Paraquat-inducible protein B</fullName>
    </submittedName>
</protein>
<reference evidence="9 10" key="1">
    <citation type="submission" date="2015-09" db="EMBL/GenBank/DDBJ databases">
        <authorList>
            <consortium name="Swine Surveillance"/>
        </authorList>
    </citation>
    <scope>NUCLEOTIDE SEQUENCE [LARGE SCALE GENOMIC DNA]</scope>
    <source>
        <strain evidence="9 10">CECT 7648</strain>
    </source>
</reference>
<evidence type="ECO:0000256" key="6">
    <source>
        <dbReference type="ARBA" id="ARBA00023136"/>
    </source>
</evidence>
<evidence type="ECO:0000259" key="8">
    <source>
        <dbReference type="Pfam" id="PF02470"/>
    </source>
</evidence>
<evidence type="ECO:0000256" key="5">
    <source>
        <dbReference type="ARBA" id="ARBA00022989"/>
    </source>
</evidence>
<proteinExistence type="predicted"/>
<dbReference type="PANTHER" id="PTHR30462:SF0">
    <property type="entry name" value="INTERMEMBRANE TRANSPORT PROTEIN YEBT"/>
    <property type="match status" value="1"/>
</dbReference>
<comment type="subcellular location">
    <subcellularLocation>
        <location evidence="1">Cell inner membrane</location>
    </subcellularLocation>
</comment>
<dbReference type="Proteomes" id="UP000054935">
    <property type="component" value="Unassembled WGS sequence"/>
</dbReference>
<dbReference type="STRING" id="441103.TRN7648_03308"/>
<keyword evidence="3" id="KW-0997">Cell inner membrane</keyword>
<organism evidence="9 10">
    <name type="scientific">Tropicibacter naphthalenivorans</name>
    <dbReference type="NCBI Taxonomy" id="441103"/>
    <lineage>
        <taxon>Bacteria</taxon>
        <taxon>Pseudomonadati</taxon>
        <taxon>Pseudomonadota</taxon>
        <taxon>Alphaproteobacteria</taxon>
        <taxon>Rhodobacterales</taxon>
        <taxon>Roseobacteraceae</taxon>
        <taxon>Tropicibacter</taxon>
    </lineage>
</organism>
<evidence type="ECO:0000256" key="4">
    <source>
        <dbReference type="ARBA" id="ARBA00022692"/>
    </source>
</evidence>
<dbReference type="EMBL" id="CYSE01000007">
    <property type="protein sequence ID" value="CUH81087.1"/>
    <property type="molecule type" value="Genomic_DNA"/>
</dbReference>
<dbReference type="RefSeq" id="WP_058248751.1">
    <property type="nucleotide sequence ID" value="NZ_CYSE01000007.1"/>
</dbReference>
<dbReference type="OrthoDB" id="9806984at2"/>
<keyword evidence="10" id="KW-1185">Reference proteome</keyword>
<sequence>MSTLPNVPIEPARQGPRFSYVWLIPVLALVIALGVAWQTYAERGPLIEVTFRNADGVNPGETELRYRDIPVGFVEKVGFTEDLESVVVSIRLSKDVAGFVDADARFWVVRPQVTAQGVSGLDTVLSGVYIEGAWDGVPSTYETRFVGSEKVPLLSLGERGTTFTLRSEEGLPNENTPILYRGVQVGKIGATEVSADGLTVTAEAVILEPYNDLVTVNSRFWDISGFSFSLDAGGARLDFNSLASLISGGVTFATLGSGGAPLAQGAVYDLHPDEETAREDFFLEGDGGSVDLMMIFDENLAGLSAGAPVNLGGLRMGEVVTISGVVDEERFGDTEVRLIATLRLNPGRIGLADSGEDAFIDFLSRQVRQGLRGQLTNASLLTGGLKIDLVMQPDAPDAELILDGDPYPQIPTTPSKVTNVAASAQGLLQRADALPVEELLENAIGFLGDARALVNSDGVQDAPEELRATLAAIRSVAESEEVAALPAQIGAVAGGLEEASVTLNALLGDVQDQAVIASVSELIASLDATAQALPGLADQASAVLTNVESVPLGDLSGQLSALLGNADALVSDEDLTAMPADLRATVQSLRGLLSSDEIAALPGQIGSLAAGLQEASDTLNGILTDVEEQQLVAQVADVIASVDKAAATLPGLSEQAQNILSDVEELSLQTLADRASALLTTADELIGQDSTKQLPAELNATLAELRTMLAQISEGGLVDNANATLASARTAAEALATASGTLPALAERISRVAAQAGVTIGDYNRGSEFGRELSTAIRQIEAAASSIDRLARQIQRNPNSLLTGR</sequence>
<name>A0A0P1GHB7_9RHOB</name>
<evidence type="ECO:0000256" key="2">
    <source>
        <dbReference type="ARBA" id="ARBA00022475"/>
    </source>
</evidence>
<keyword evidence="2" id="KW-1003">Cell membrane</keyword>
<keyword evidence="6 7" id="KW-0472">Membrane</keyword>
<feature type="domain" description="Mce/MlaD" evidence="8">
    <location>
        <begin position="44"/>
        <end position="130"/>
    </location>
</feature>
<feature type="transmembrane region" description="Helical" evidence="7">
    <location>
        <begin position="20"/>
        <end position="40"/>
    </location>
</feature>
<accession>A0A0P1GHB7</accession>
<dbReference type="AlphaFoldDB" id="A0A0P1GHB7"/>
<dbReference type="Pfam" id="PF02470">
    <property type="entry name" value="MlaD"/>
    <property type="match status" value="1"/>
</dbReference>
<evidence type="ECO:0000313" key="10">
    <source>
        <dbReference type="Proteomes" id="UP000054935"/>
    </source>
</evidence>